<evidence type="ECO:0000256" key="5">
    <source>
        <dbReference type="ARBA" id="ARBA00022859"/>
    </source>
</evidence>
<dbReference type="InterPro" id="IPR015468">
    <property type="entry name" value="CD8_asu"/>
</dbReference>
<dbReference type="Proteomes" id="UP000566454">
    <property type="component" value="Unassembled WGS sequence"/>
</dbReference>
<protein>
    <submittedName>
        <fullName evidence="16">CD8A protein</fullName>
    </submittedName>
</protein>
<evidence type="ECO:0000256" key="8">
    <source>
        <dbReference type="ARBA" id="ARBA00023136"/>
    </source>
</evidence>
<proteinExistence type="predicted"/>
<name>A0A7K5R2W2_9PASE</name>
<keyword evidence="3 14" id="KW-0812">Transmembrane</keyword>
<reference evidence="16 17" key="1">
    <citation type="submission" date="2019-09" db="EMBL/GenBank/DDBJ databases">
        <title>Bird 10,000 Genomes (B10K) Project - Family phase.</title>
        <authorList>
            <person name="Zhang G."/>
        </authorList>
    </citation>
    <scope>NUCLEOTIDE SEQUENCE [LARGE SCALE GENOMIC DNA]</scope>
    <source>
        <strain evidence="16">B10K-DU-013-18</strain>
        <tissue evidence="16">Muscle</tissue>
    </source>
</reference>
<accession>A0A7K5R2W2</accession>
<dbReference type="EMBL" id="VYZK01000566">
    <property type="protein sequence ID" value="NWT74064.1"/>
    <property type="molecule type" value="Genomic_DNA"/>
</dbReference>
<feature type="non-terminal residue" evidence="16">
    <location>
        <position position="184"/>
    </location>
</feature>
<keyword evidence="4" id="KW-0732">Signal</keyword>
<dbReference type="InterPro" id="IPR036179">
    <property type="entry name" value="Ig-like_dom_sf"/>
</dbReference>
<evidence type="ECO:0000256" key="12">
    <source>
        <dbReference type="ARBA" id="ARBA00023288"/>
    </source>
</evidence>
<dbReference type="Gene3D" id="2.60.40.10">
    <property type="entry name" value="Immunoglobulins"/>
    <property type="match status" value="1"/>
</dbReference>
<dbReference type="GO" id="GO:0002456">
    <property type="term" value="P:T cell mediated immunity"/>
    <property type="evidence" value="ECO:0007669"/>
    <property type="project" value="TreeGrafter"/>
</dbReference>
<keyword evidence="17" id="KW-1185">Reference proteome</keyword>
<evidence type="ECO:0000256" key="14">
    <source>
        <dbReference type="SAM" id="Phobius"/>
    </source>
</evidence>
<keyword evidence="9" id="KW-0564">Palmitate</keyword>
<organism evidence="16 17">
    <name type="scientific">Prunella himalayana</name>
    <dbReference type="NCBI Taxonomy" id="670356"/>
    <lineage>
        <taxon>Eukaryota</taxon>
        <taxon>Metazoa</taxon>
        <taxon>Chordata</taxon>
        <taxon>Craniata</taxon>
        <taxon>Vertebrata</taxon>
        <taxon>Euteleostomi</taxon>
        <taxon>Archelosauria</taxon>
        <taxon>Archosauria</taxon>
        <taxon>Dinosauria</taxon>
        <taxon>Saurischia</taxon>
        <taxon>Theropoda</taxon>
        <taxon>Coelurosauria</taxon>
        <taxon>Aves</taxon>
        <taxon>Neognathae</taxon>
        <taxon>Neoaves</taxon>
        <taxon>Telluraves</taxon>
        <taxon>Australaves</taxon>
        <taxon>Passeriformes</taxon>
        <taxon>Passeroidea</taxon>
        <taxon>Prunellidae</taxon>
        <taxon>Prunella</taxon>
    </lineage>
</organism>
<dbReference type="GO" id="GO:0045065">
    <property type="term" value="P:cytotoxic T cell differentiation"/>
    <property type="evidence" value="ECO:0007669"/>
    <property type="project" value="TreeGrafter"/>
</dbReference>
<keyword evidence="10" id="KW-1015">Disulfide bond</keyword>
<dbReference type="SUPFAM" id="SSF48726">
    <property type="entry name" value="Immunoglobulin"/>
    <property type="match status" value="1"/>
</dbReference>
<dbReference type="FunFam" id="2.60.40.10:FF:001514">
    <property type="entry name" value="CD8 alpha chain"/>
    <property type="match status" value="1"/>
</dbReference>
<keyword evidence="13" id="KW-0393">Immunoglobulin domain</keyword>
<keyword evidence="12" id="KW-0449">Lipoprotein</keyword>
<evidence type="ECO:0000256" key="4">
    <source>
        <dbReference type="ARBA" id="ARBA00022729"/>
    </source>
</evidence>
<dbReference type="PANTHER" id="PTHR10441:SF2">
    <property type="entry name" value="T-CELL SURFACE GLYCOPROTEIN CD8 ALPHA CHAIN"/>
    <property type="match status" value="1"/>
</dbReference>
<dbReference type="InterPro" id="IPR013783">
    <property type="entry name" value="Ig-like_fold"/>
</dbReference>
<evidence type="ECO:0000256" key="2">
    <source>
        <dbReference type="ARBA" id="ARBA00022475"/>
    </source>
</evidence>
<keyword evidence="5" id="KW-0391">Immunity</keyword>
<evidence type="ECO:0000256" key="10">
    <source>
        <dbReference type="ARBA" id="ARBA00023157"/>
    </source>
</evidence>
<evidence type="ECO:0000313" key="17">
    <source>
        <dbReference type="Proteomes" id="UP000566454"/>
    </source>
</evidence>
<comment type="caution">
    <text evidence="16">The sequence shown here is derived from an EMBL/GenBank/DDBJ whole genome shotgun (WGS) entry which is preliminary data.</text>
</comment>
<keyword evidence="7" id="KW-1064">Adaptive immunity</keyword>
<comment type="subcellular location">
    <subcellularLocation>
        <location evidence="1">Cell membrane</location>
        <topology evidence="1">Single-pass type I membrane protein</topology>
    </subcellularLocation>
</comment>
<dbReference type="InterPro" id="IPR013106">
    <property type="entry name" value="Ig_V-set"/>
</dbReference>
<dbReference type="GO" id="GO:0009897">
    <property type="term" value="C:external side of plasma membrane"/>
    <property type="evidence" value="ECO:0007669"/>
    <property type="project" value="TreeGrafter"/>
</dbReference>
<keyword evidence="2" id="KW-1003">Cell membrane</keyword>
<dbReference type="OrthoDB" id="9906515at2759"/>
<feature type="domain" description="Immunoglobulin V-set" evidence="15">
    <location>
        <begin position="7"/>
        <end position="96"/>
    </location>
</feature>
<feature type="non-terminal residue" evidence="16">
    <location>
        <position position="1"/>
    </location>
</feature>
<evidence type="ECO:0000256" key="13">
    <source>
        <dbReference type="ARBA" id="ARBA00023319"/>
    </source>
</evidence>
<dbReference type="GO" id="GO:0007166">
    <property type="term" value="P:cell surface receptor signaling pathway"/>
    <property type="evidence" value="ECO:0007669"/>
    <property type="project" value="TreeGrafter"/>
</dbReference>
<evidence type="ECO:0000256" key="1">
    <source>
        <dbReference type="ARBA" id="ARBA00004251"/>
    </source>
</evidence>
<dbReference type="Pfam" id="PF07686">
    <property type="entry name" value="V-set"/>
    <property type="match status" value="1"/>
</dbReference>
<evidence type="ECO:0000256" key="6">
    <source>
        <dbReference type="ARBA" id="ARBA00022989"/>
    </source>
</evidence>
<feature type="transmembrane region" description="Helical" evidence="14">
    <location>
        <begin position="150"/>
        <end position="172"/>
    </location>
</feature>
<evidence type="ECO:0000256" key="9">
    <source>
        <dbReference type="ARBA" id="ARBA00023139"/>
    </source>
</evidence>
<keyword evidence="8 14" id="KW-0472">Membrane</keyword>
<keyword evidence="11" id="KW-0325">Glycoprotein</keyword>
<dbReference type="AlphaFoldDB" id="A0A7K5R2W2"/>
<evidence type="ECO:0000256" key="3">
    <source>
        <dbReference type="ARBA" id="ARBA00022692"/>
    </source>
</evidence>
<evidence type="ECO:0000256" key="11">
    <source>
        <dbReference type="ARBA" id="ARBA00023180"/>
    </source>
</evidence>
<sequence length="184" mass="20784">DITQLRVGQKLELECQTDKNHGAVWIHQDKSGTLHFIVFINSMSRATFGGNQKTSPRFEASKDNSIYRLAVKSFTPQDEGSYFCVMNFNQMLHFSPGQRAFLPGQQHLHPAFTSALPKCQHLLPVPFSTTHPSHKPHRMLEDLNSFCLTFLWLPLAGLCLLLLQLLATSIMLHQLKGSPLKAYP</sequence>
<evidence type="ECO:0000259" key="15">
    <source>
        <dbReference type="Pfam" id="PF07686"/>
    </source>
</evidence>
<gene>
    <name evidence="16" type="primary">Cd8a_1</name>
    <name evidence="16" type="ORF">PRUHIM_R01093</name>
</gene>
<evidence type="ECO:0000313" key="16">
    <source>
        <dbReference type="EMBL" id="NWT74064.1"/>
    </source>
</evidence>
<keyword evidence="6 14" id="KW-1133">Transmembrane helix</keyword>
<evidence type="ECO:0000256" key="7">
    <source>
        <dbReference type="ARBA" id="ARBA00023130"/>
    </source>
</evidence>
<dbReference type="PANTHER" id="PTHR10441">
    <property type="entry name" value="CD8 ALPHA CHAIN"/>
    <property type="match status" value="1"/>
</dbReference>